<reference evidence="11 12" key="1">
    <citation type="submission" date="2017-06" db="EMBL/GenBank/DDBJ databases">
        <authorList>
            <consortium name="Pathogen Informatics"/>
        </authorList>
    </citation>
    <scope>NUCLEOTIDE SEQUENCE [LARGE SCALE GENOMIC DNA]</scope>
    <source>
        <strain evidence="11 12">NCTC10596</strain>
    </source>
</reference>
<comment type="function">
    <text evidence="10">Catalyzes the reversible formation of acyl-phosphate (acyl-PO(4)) from acyl-[acyl-carrier-protein] (acyl-ACP). This enzyme utilizes acyl-ACP as fatty acyl donor, but not acyl-CoA.</text>
</comment>
<organism evidence="11 12">
    <name type="scientific">Eikenella corrodens</name>
    <dbReference type="NCBI Taxonomy" id="539"/>
    <lineage>
        <taxon>Bacteria</taxon>
        <taxon>Pseudomonadati</taxon>
        <taxon>Pseudomonadota</taxon>
        <taxon>Betaproteobacteria</taxon>
        <taxon>Neisseriales</taxon>
        <taxon>Neisseriaceae</taxon>
        <taxon>Eikenella</taxon>
    </lineage>
</organism>
<dbReference type="PIRSF" id="PIRSF002465">
    <property type="entry name" value="Phsphlp_syn_PlsX"/>
    <property type="match status" value="1"/>
</dbReference>
<dbReference type="GO" id="GO:0006633">
    <property type="term" value="P:fatty acid biosynthetic process"/>
    <property type="evidence" value="ECO:0007669"/>
    <property type="project" value="UniProtKB-UniRule"/>
</dbReference>
<evidence type="ECO:0000313" key="12">
    <source>
        <dbReference type="Proteomes" id="UP000215465"/>
    </source>
</evidence>
<evidence type="ECO:0000313" key="11">
    <source>
        <dbReference type="EMBL" id="SNW09548.1"/>
    </source>
</evidence>
<keyword evidence="6 10" id="KW-0594">Phospholipid biosynthesis</keyword>
<dbReference type="KEGG" id="ecor:SAMEA4412678_1503"/>
<comment type="pathway">
    <text evidence="10">Lipid metabolism; phospholipid metabolism.</text>
</comment>
<keyword evidence="4 10" id="KW-0808">Transferase</keyword>
<dbReference type="PANTHER" id="PTHR30100">
    <property type="entry name" value="FATTY ACID/PHOSPHOLIPID SYNTHESIS PROTEIN PLSX"/>
    <property type="match status" value="1"/>
</dbReference>
<dbReference type="GO" id="GO:0043811">
    <property type="term" value="F:phosphate:acyl-[acyl carrier protein] acyltransferase activity"/>
    <property type="evidence" value="ECO:0007669"/>
    <property type="project" value="UniProtKB-UniRule"/>
</dbReference>
<dbReference type="Gene3D" id="3.40.718.10">
    <property type="entry name" value="Isopropylmalate Dehydrogenase"/>
    <property type="match status" value="1"/>
</dbReference>
<protein>
    <recommendedName>
        <fullName evidence="8 10">Phosphate acyltransferase</fullName>
        <ecNumber evidence="8 10">2.3.1.274</ecNumber>
    </recommendedName>
    <alternativeName>
        <fullName evidence="10">Acyl-ACP phosphotransacylase</fullName>
    </alternativeName>
    <alternativeName>
        <fullName evidence="10">Acyl-[acyl-carrier-protein]--phosphate acyltransferase</fullName>
    </alternativeName>
    <alternativeName>
        <fullName evidence="10">Phosphate-acyl-ACP acyltransferase</fullName>
    </alternativeName>
</protein>
<evidence type="ECO:0000256" key="1">
    <source>
        <dbReference type="ARBA" id="ARBA00001232"/>
    </source>
</evidence>
<evidence type="ECO:0000256" key="8">
    <source>
        <dbReference type="ARBA" id="ARBA00024069"/>
    </source>
</evidence>
<gene>
    <name evidence="10 11" type="primary">plsX</name>
    <name evidence="11" type="ORF">SAMEA4412678_01503</name>
</gene>
<keyword evidence="2 10" id="KW-0963">Cytoplasm</keyword>
<evidence type="ECO:0000256" key="2">
    <source>
        <dbReference type="ARBA" id="ARBA00022490"/>
    </source>
</evidence>
<keyword evidence="11" id="KW-0012">Acyltransferase</keyword>
<dbReference type="GO" id="GO:0008654">
    <property type="term" value="P:phospholipid biosynthetic process"/>
    <property type="evidence" value="ECO:0007669"/>
    <property type="project" value="UniProtKB-KW"/>
</dbReference>
<dbReference type="AlphaFoldDB" id="A0A8B4G8Y4"/>
<dbReference type="EC" id="2.3.1.274" evidence="8 10"/>
<name>A0A8B4G8Y4_EIKCO</name>
<evidence type="ECO:0000256" key="9">
    <source>
        <dbReference type="ARBA" id="ARBA00046608"/>
    </source>
</evidence>
<comment type="subunit">
    <text evidence="9 10">Homodimer. Probably interacts with PlsY.</text>
</comment>
<dbReference type="GO" id="GO:0005737">
    <property type="term" value="C:cytoplasm"/>
    <property type="evidence" value="ECO:0007669"/>
    <property type="project" value="UniProtKB-SubCell"/>
</dbReference>
<evidence type="ECO:0000256" key="5">
    <source>
        <dbReference type="ARBA" id="ARBA00023098"/>
    </source>
</evidence>
<comment type="subcellular location">
    <subcellularLocation>
        <location evidence="10">Cytoplasm</location>
    </subcellularLocation>
    <text evidence="10">Associated with the membrane possibly through PlsY.</text>
</comment>
<keyword evidence="3 10" id="KW-0444">Lipid biosynthesis</keyword>
<dbReference type="InterPro" id="IPR003664">
    <property type="entry name" value="FA_synthesis"/>
</dbReference>
<dbReference type="Proteomes" id="UP000215465">
    <property type="component" value="Chromosome 1"/>
</dbReference>
<dbReference type="InterPro" id="IPR012281">
    <property type="entry name" value="Phospholipid_synth_PlsX-like"/>
</dbReference>
<evidence type="ECO:0000256" key="10">
    <source>
        <dbReference type="HAMAP-Rule" id="MF_00019"/>
    </source>
</evidence>
<evidence type="ECO:0000256" key="6">
    <source>
        <dbReference type="ARBA" id="ARBA00023209"/>
    </source>
</evidence>
<dbReference type="SUPFAM" id="SSF53659">
    <property type="entry name" value="Isocitrate/Isopropylmalate dehydrogenase-like"/>
    <property type="match status" value="1"/>
</dbReference>
<evidence type="ECO:0000256" key="3">
    <source>
        <dbReference type="ARBA" id="ARBA00022516"/>
    </source>
</evidence>
<keyword evidence="7 10" id="KW-1208">Phospholipid metabolism</keyword>
<dbReference type="HAMAP" id="MF_00019">
    <property type="entry name" value="PlsX"/>
    <property type="match status" value="1"/>
</dbReference>
<dbReference type="NCBIfam" id="TIGR00182">
    <property type="entry name" value="plsX"/>
    <property type="match status" value="1"/>
</dbReference>
<comment type="catalytic activity">
    <reaction evidence="1 10">
        <text>a fatty acyl-[ACP] + phosphate = an acyl phosphate + holo-[ACP]</text>
        <dbReference type="Rhea" id="RHEA:42292"/>
        <dbReference type="Rhea" id="RHEA-COMP:9685"/>
        <dbReference type="Rhea" id="RHEA-COMP:14125"/>
        <dbReference type="ChEBI" id="CHEBI:43474"/>
        <dbReference type="ChEBI" id="CHEBI:59918"/>
        <dbReference type="ChEBI" id="CHEBI:64479"/>
        <dbReference type="ChEBI" id="CHEBI:138651"/>
        <dbReference type="EC" id="2.3.1.274"/>
    </reaction>
</comment>
<proteinExistence type="inferred from homology"/>
<keyword evidence="5 10" id="KW-0443">Lipid metabolism</keyword>
<dbReference type="UniPathway" id="UPA00085"/>
<accession>A0A8B4G8Y4</accession>
<dbReference type="EMBL" id="LT906482">
    <property type="protein sequence ID" value="SNW09548.1"/>
    <property type="molecule type" value="Genomic_DNA"/>
</dbReference>
<sequence>MARQRNTTEAQNPMITLAIDAMGGDAGLTVTIPAALAFLQEKTDVKLILVGDEEAVRSALGEHASHERLQIIHASQVVGMDEAPQSALKNKKDSSMRVAISQVKEGVAQAAVSAGNTGALMATARFVLKTLPGIDRPAIAKFMPSKGGGLALMLDLGANVDCSAAQLLQFAVMGGELFGAMYPRNSQPRIGLLNVGTEDIKGGSVIKEAHHLLQQSPLNFVGNVEGNAVFSGEVDVVVADGFTGNAVLKAIEGAVKFIGGIIREEFSRNWLNKLAALLALPTLRGFKNRLDPRKFNGAIFLGLRGIVIKSHGGADVEAFKYALLEAYHEVESDSMAKIEQGIATQMARLTAAAEQTQTVTNPAE</sequence>
<dbReference type="PANTHER" id="PTHR30100:SF1">
    <property type="entry name" value="PHOSPHATE ACYLTRANSFERASE"/>
    <property type="match status" value="1"/>
</dbReference>
<comment type="similarity">
    <text evidence="10">Belongs to the PlsX family.</text>
</comment>
<evidence type="ECO:0000256" key="4">
    <source>
        <dbReference type="ARBA" id="ARBA00022679"/>
    </source>
</evidence>
<evidence type="ECO:0000256" key="7">
    <source>
        <dbReference type="ARBA" id="ARBA00023264"/>
    </source>
</evidence>
<dbReference type="Pfam" id="PF02504">
    <property type="entry name" value="FA_synthesis"/>
    <property type="match status" value="1"/>
</dbReference>